<organism evidence="1 2">
    <name type="scientific">Fraxinus pennsylvanica</name>
    <dbReference type="NCBI Taxonomy" id="56036"/>
    <lineage>
        <taxon>Eukaryota</taxon>
        <taxon>Viridiplantae</taxon>
        <taxon>Streptophyta</taxon>
        <taxon>Embryophyta</taxon>
        <taxon>Tracheophyta</taxon>
        <taxon>Spermatophyta</taxon>
        <taxon>Magnoliopsida</taxon>
        <taxon>eudicotyledons</taxon>
        <taxon>Gunneridae</taxon>
        <taxon>Pentapetalae</taxon>
        <taxon>asterids</taxon>
        <taxon>lamiids</taxon>
        <taxon>Lamiales</taxon>
        <taxon>Oleaceae</taxon>
        <taxon>Oleeae</taxon>
        <taxon>Fraxinus</taxon>
    </lineage>
</organism>
<accession>A0AAD2AAI0</accession>
<evidence type="ECO:0000313" key="1">
    <source>
        <dbReference type="EMBL" id="CAI9784613.1"/>
    </source>
</evidence>
<dbReference type="InterPro" id="IPR036770">
    <property type="entry name" value="Ankyrin_rpt-contain_sf"/>
</dbReference>
<name>A0AAD2AAI0_9LAMI</name>
<protein>
    <submittedName>
        <fullName evidence="1">Uncharacterized protein</fullName>
    </submittedName>
</protein>
<keyword evidence="2" id="KW-1185">Reference proteome</keyword>
<dbReference type="AlphaFoldDB" id="A0AAD2AAI0"/>
<reference evidence="1" key="1">
    <citation type="submission" date="2023-05" db="EMBL/GenBank/DDBJ databases">
        <authorList>
            <person name="Huff M."/>
        </authorList>
    </citation>
    <scope>NUCLEOTIDE SEQUENCE</scope>
</reference>
<evidence type="ECO:0000313" key="2">
    <source>
        <dbReference type="Proteomes" id="UP000834106"/>
    </source>
</evidence>
<dbReference type="EMBL" id="OU503056">
    <property type="protein sequence ID" value="CAI9784613.1"/>
    <property type="molecule type" value="Genomic_DNA"/>
</dbReference>
<sequence length="196" mass="21663">MPRTGKIIPALDIIEGLDPQCRNEDERLILGRARAKRGTSLVEDATSTTCEDYLSSGITLKDMLIELSLPCTTPLHDVACEGPTILSLEILRLKPSLGKKLNLDGLSPLDLVLHNGHDSTAKQLVNHDPNLIRVPGKGGITHLHYVVETEKIDHLIKFLLECPSSIKDLTIRMRLFCILLSKMESLELSRLCLVGL</sequence>
<dbReference type="PANTHER" id="PTHR24128">
    <property type="entry name" value="HOMEOBOX PROTEIN WARIAI"/>
    <property type="match status" value="1"/>
</dbReference>
<dbReference type="Proteomes" id="UP000834106">
    <property type="component" value="Chromosome 21"/>
</dbReference>
<gene>
    <name evidence="1" type="ORF">FPE_LOCUS32043</name>
</gene>
<dbReference type="Gene3D" id="1.25.40.20">
    <property type="entry name" value="Ankyrin repeat-containing domain"/>
    <property type="match status" value="1"/>
</dbReference>
<dbReference type="SUPFAM" id="SSF48403">
    <property type="entry name" value="Ankyrin repeat"/>
    <property type="match status" value="1"/>
</dbReference>
<proteinExistence type="predicted"/>
<dbReference type="PANTHER" id="PTHR24128:SF24">
    <property type="entry name" value="ANKYRIN REPEAT PROTEIN"/>
    <property type="match status" value="1"/>
</dbReference>